<evidence type="ECO:0000313" key="2">
    <source>
        <dbReference type="EMBL" id="ASC72176.1"/>
    </source>
</evidence>
<dbReference type="EMBL" id="CP021983">
    <property type="protein sequence ID" value="ASC72176.1"/>
    <property type="molecule type" value="Genomic_DNA"/>
</dbReference>
<feature type="region of interest" description="Disordered" evidence="1">
    <location>
        <begin position="113"/>
        <end position="132"/>
    </location>
</feature>
<dbReference type="KEGG" id="hhg:XM38_031300"/>
<proteinExistence type="predicted"/>
<protein>
    <recommendedName>
        <fullName evidence="4">DUF4058 domain-containing protein</fullName>
    </recommendedName>
</protein>
<dbReference type="AlphaFoldDB" id="A0A1Z3HPJ3"/>
<evidence type="ECO:0000256" key="1">
    <source>
        <dbReference type="SAM" id="MobiDB-lite"/>
    </source>
</evidence>
<dbReference type="Pfam" id="PF13267">
    <property type="entry name" value="DUF4058"/>
    <property type="match status" value="1"/>
</dbReference>
<dbReference type="InterPro" id="IPR025132">
    <property type="entry name" value="DUF4058"/>
</dbReference>
<dbReference type="Proteomes" id="UP000191901">
    <property type="component" value="Chromosome"/>
</dbReference>
<name>A0A1Z3HPJ3_9CYAN</name>
<reference evidence="2 3" key="1">
    <citation type="journal article" date="2016" name="Biochim. Biophys. Acta">
        <title>Characterization of red-shifted phycobilisomes isolated from the chlorophyll f-containing cyanobacterium Halomicronema hongdechloris.</title>
        <authorList>
            <person name="Li Y."/>
            <person name="Lin Y."/>
            <person name="Garvey C.J."/>
            <person name="Birch D."/>
            <person name="Corkery R.W."/>
            <person name="Loughlin P.C."/>
            <person name="Scheer H."/>
            <person name="Willows R.D."/>
            <person name="Chen M."/>
        </authorList>
    </citation>
    <scope>NUCLEOTIDE SEQUENCE [LARGE SCALE GENOMIC DNA]</scope>
    <source>
        <strain evidence="2 3">C2206</strain>
    </source>
</reference>
<evidence type="ECO:0008006" key="4">
    <source>
        <dbReference type="Google" id="ProtNLM"/>
    </source>
</evidence>
<keyword evidence="3" id="KW-1185">Reference proteome</keyword>
<gene>
    <name evidence="2" type="ORF">XM38_031300</name>
</gene>
<sequence>MPSPFPGMDPYIEQPSFWSSFHFRLIGTIAAAIEPQLSPKYYIEVKTRAYQSDNSEELLIGIPDVAVIARQPTQELPVSKTATPVTTQIRPERVMLPMPVPIKERYLCREPTATPAYHPNSSQPQRRGGLLGSARGVWPGLRRCPIWHPP</sequence>
<organism evidence="2 3">
    <name type="scientific">Halomicronema hongdechloris C2206</name>
    <dbReference type="NCBI Taxonomy" id="1641165"/>
    <lineage>
        <taxon>Bacteria</taxon>
        <taxon>Bacillati</taxon>
        <taxon>Cyanobacteriota</taxon>
        <taxon>Cyanophyceae</taxon>
        <taxon>Nodosilineales</taxon>
        <taxon>Nodosilineaceae</taxon>
        <taxon>Halomicronema</taxon>
    </lineage>
</organism>
<accession>A0A1Z3HPJ3</accession>
<evidence type="ECO:0000313" key="3">
    <source>
        <dbReference type="Proteomes" id="UP000191901"/>
    </source>
</evidence>